<dbReference type="AlphaFoldDB" id="A0AAF0THI0"/>
<dbReference type="CDD" id="cd01647">
    <property type="entry name" value="RT_LTR"/>
    <property type="match status" value="1"/>
</dbReference>
<accession>A0AAF0THI0</accession>
<protein>
    <recommendedName>
        <fullName evidence="3">Reverse transcriptase</fullName>
    </recommendedName>
</protein>
<dbReference type="InterPro" id="IPR021109">
    <property type="entry name" value="Peptidase_aspartic_dom_sf"/>
</dbReference>
<dbReference type="InterPro" id="IPR043128">
    <property type="entry name" value="Rev_trsase/Diguanyl_cyclase"/>
</dbReference>
<keyword evidence="2" id="KW-1185">Reference proteome</keyword>
<dbReference type="EMBL" id="CP133614">
    <property type="protein sequence ID" value="WMV19596.1"/>
    <property type="molecule type" value="Genomic_DNA"/>
</dbReference>
<dbReference type="Pfam" id="PF08284">
    <property type="entry name" value="RVP_2"/>
    <property type="match status" value="1"/>
</dbReference>
<reference evidence="1" key="1">
    <citation type="submission" date="2023-08" db="EMBL/GenBank/DDBJ databases">
        <title>A de novo genome assembly of Solanum verrucosum Schlechtendal, a Mexican diploid species geographically isolated from the other diploid A-genome species in potato relatives.</title>
        <authorList>
            <person name="Hosaka K."/>
        </authorList>
    </citation>
    <scope>NUCLEOTIDE SEQUENCE</scope>
    <source>
        <tissue evidence="1">Young leaves</tissue>
    </source>
</reference>
<evidence type="ECO:0000313" key="2">
    <source>
        <dbReference type="Proteomes" id="UP001234989"/>
    </source>
</evidence>
<sequence>MLDLFSVSTPIGDSIVAKRVYIKFPFSLSYRVTYVDLVELDMLDFDVILSMDWLNSCYASIYCRSRVVKFQFSNESILEQKGGNSMPKVLFVRKKDDSLYMCIDYPQLNNITIKNKYPIPRINDLFDQLQEASYFSKIELRSSYHQLRMKEDDILKMNFQTWSEDEHTNHLRIVLQVLKDQQLFAKFSKCEFWLRFVALLGHIISGKGIEVDPKKIDVVKS</sequence>
<dbReference type="SUPFAM" id="SSF56672">
    <property type="entry name" value="DNA/RNA polymerases"/>
    <property type="match status" value="1"/>
</dbReference>
<dbReference type="CDD" id="cd00303">
    <property type="entry name" value="retropepsin_like"/>
    <property type="match status" value="1"/>
</dbReference>
<gene>
    <name evidence="1" type="ORF">MTR67_012981</name>
</gene>
<dbReference type="PANTHER" id="PTHR24559:SF444">
    <property type="entry name" value="REVERSE TRANSCRIPTASE DOMAIN-CONTAINING PROTEIN"/>
    <property type="match status" value="1"/>
</dbReference>
<evidence type="ECO:0008006" key="3">
    <source>
        <dbReference type="Google" id="ProtNLM"/>
    </source>
</evidence>
<dbReference type="InterPro" id="IPR053134">
    <property type="entry name" value="RNA-dir_DNA_polymerase"/>
</dbReference>
<organism evidence="1 2">
    <name type="scientific">Solanum verrucosum</name>
    <dbReference type="NCBI Taxonomy" id="315347"/>
    <lineage>
        <taxon>Eukaryota</taxon>
        <taxon>Viridiplantae</taxon>
        <taxon>Streptophyta</taxon>
        <taxon>Embryophyta</taxon>
        <taxon>Tracheophyta</taxon>
        <taxon>Spermatophyta</taxon>
        <taxon>Magnoliopsida</taxon>
        <taxon>eudicotyledons</taxon>
        <taxon>Gunneridae</taxon>
        <taxon>Pentapetalae</taxon>
        <taxon>asterids</taxon>
        <taxon>lamiids</taxon>
        <taxon>Solanales</taxon>
        <taxon>Solanaceae</taxon>
        <taxon>Solanoideae</taxon>
        <taxon>Solaneae</taxon>
        <taxon>Solanum</taxon>
    </lineage>
</organism>
<proteinExistence type="predicted"/>
<dbReference type="Gene3D" id="2.40.70.10">
    <property type="entry name" value="Acid Proteases"/>
    <property type="match status" value="1"/>
</dbReference>
<dbReference type="Proteomes" id="UP001234989">
    <property type="component" value="Chromosome 3"/>
</dbReference>
<dbReference type="Gene3D" id="3.30.70.270">
    <property type="match status" value="1"/>
</dbReference>
<evidence type="ECO:0000313" key="1">
    <source>
        <dbReference type="EMBL" id="WMV19596.1"/>
    </source>
</evidence>
<name>A0AAF0THI0_SOLVR</name>
<dbReference type="InterPro" id="IPR043502">
    <property type="entry name" value="DNA/RNA_pol_sf"/>
</dbReference>
<dbReference type="PANTHER" id="PTHR24559">
    <property type="entry name" value="TRANSPOSON TY3-I GAG-POL POLYPROTEIN"/>
    <property type="match status" value="1"/>
</dbReference>